<sequence length="493" mass="54563">MSKEVLLVVESVSNEKGVPAGVIFEALELALATATKKRFEDEVDLRVSINRQNGSYETFRRWTVVDESEFEDPAYQLTEDMPQAVEAKAKIGDVLEEKVESIEFGRIAAQTAKQVIVQKVREAERAQVVDAYRERLGEIISGTVKKVTRDNVIVDLGNNAEALLAREDIIPRETFRVGVRLRALLKEIRTENRGPQLILSRTAPEMLIELFRIEVPEIAEGLIDVKAASRDPGSRAKIAVRSKDKRIDPQGACIGMRGSRVQAVSGELGGERVDIVLWDDNPAQFVINAMSPAEVAAIIVDEDAHAMDIAVAEDNLAQAIGRGGQNVRLASQLTGWTLNVMTEADIQAKQQAETGDIMQSFIDELEVDEELAQVLVEEGFTSLEEIAYVPMEEMLSIDGFDEEIVNELRARAKDRLLTKAIANEEKLADAHPADDLLELEGMDKALALELALRGVITREDLAEQSIDDLLDIDGIDEERAGKLIMAARAHWFE</sequence>
<protein>
    <recommendedName>
        <fullName evidence="7">Transcription termination/antitermination protein NusA</fullName>
    </recommendedName>
</protein>
<evidence type="ECO:0000313" key="9">
    <source>
        <dbReference type="EMBL" id="SDQ01440.1"/>
    </source>
</evidence>
<proteinExistence type="inferred from homology"/>
<dbReference type="Gene3D" id="3.30.300.20">
    <property type="match status" value="2"/>
</dbReference>
<dbReference type="CDD" id="cd22529">
    <property type="entry name" value="KH-II_NusA_rpt2"/>
    <property type="match status" value="1"/>
</dbReference>
<dbReference type="Pfam" id="PF13184">
    <property type="entry name" value="KH_NusA_1st"/>
    <property type="match status" value="1"/>
</dbReference>
<evidence type="ECO:0000256" key="7">
    <source>
        <dbReference type="HAMAP-Rule" id="MF_00945"/>
    </source>
</evidence>
<dbReference type="HAMAP" id="MF_00945_B">
    <property type="entry name" value="NusA_B"/>
    <property type="match status" value="1"/>
</dbReference>
<dbReference type="PANTHER" id="PTHR22648:SF0">
    <property type="entry name" value="TRANSCRIPTION TERMINATION_ANTITERMINATION PROTEIN NUSA"/>
    <property type="match status" value="1"/>
</dbReference>
<dbReference type="GO" id="GO:0003700">
    <property type="term" value="F:DNA-binding transcription factor activity"/>
    <property type="evidence" value="ECO:0007669"/>
    <property type="project" value="InterPro"/>
</dbReference>
<reference evidence="10" key="1">
    <citation type="submission" date="2016-10" db="EMBL/GenBank/DDBJ databases">
        <authorList>
            <person name="Varghese N."/>
            <person name="Submissions S."/>
        </authorList>
    </citation>
    <scope>NUCLEOTIDE SEQUENCE [LARGE SCALE GENOMIC DNA]</scope>
    <source>
        <strain evidence="10">JCM 18416</strain>
    </source>
</reference>
<keyword evidence="2 7" id="KW-0963">Cytoplasm</keyword>
<comment type="subunit">
    <text evidence="7">Monomer. Binds directly to the core enzyme of the DNA-dependent RNA polymerase and to nascent RNA.</text>
</comment>
<dbReference type="Gene3D" id="1.10.150.20">
    <property type="entry name" value="5' to 3' exonuclease, C-terminal subdomain"/>
    <property type="match status" value="2"/>
</dbReference>
<dbReference type="GO" id="GO:0005829">
    <property type="term" value="C:cytosol"/>
    <property type="evidence" value="ECO:0007669"/>
    <property type="project" value="TreeGrafter"/>
</dbReference>
<dbReference type="InterPro" id="IPR036555">
    <property type="entry name" value="NusA_N_sf"/>
</dbReference>
<dbReference type="InterPro" id="IPR058582">
    <property type="entry name" value="KH_NusA_2nd"/>
</dbReference>
<dbReference type="GeneID" id="300083327"/>
<dbReference type="GO" id="GO:0006353">
    <property type="term" value="P:DNA-templated transcription termination"/>
    <property type="evidence" value="ECO:0007669"/>
    <property type="project" value="UniProtKB-UniRule"/>
</dbReference>
<dbReference type="InterPro" id="IPR012340">
    <property type="entry name" value="NA-bd_OB-fold"/>
</dbReference>
<comment type="similarity">
    <text evidence="7">Belongs to the NusA family.</text>
</comment>
<name>A0A1H0XEQ8_9GAMM</name>
<dbReference type="OrthoDB" id="9807233at2"/>
<dbReference type="InterPro" id="IPR010995">
    <property type="entry name" value="DNA_repair_Rad51/TF_NusA_a-hlx"/>
</dbReference>
<dbReference type="Gene3D" id="2.40.50.140">
    <property type="entry name" value="Nucleic acid-binding proteins"/>
    <property type="match status" value="1"/>
</dbReference>
<keyword evidence="3 7" id="KW-0889">Transcription antitermination</keyword>
<dbReference type="InterPro" id="IPR030842">
    <property type="entry name" value="TF_NusA_bacterial"/>
</dbReference>
<comment type="function">
    <text evidence="7">Participates in both transcription termination and antitermination.</text>
</comment>
<dbReference type="AlphaFoldDB" id="A0A1H0XEQ8"/>
<gene>
    <name evidence="7" type="primary">nusA</name>
    <name evidence="9" type="ORF">SAMN05216213_11414</name>
</gene>
<dbReference type="PROSITE" id="PS50084">
    <property type="entry name" value="KH_TYPE_1"/>
    <property type="match status" value="1"/>
</dbReference>
<dbReference type="InterPro" id="IPR003029">
    <property type="entry name" value="S1_domain"/>
</dbReference>
<dbReference type="PANTHER" id="PTHR22648">
    <property type="entry name" value="TRANSCRIPTION TERMINATION FACTOR NUSA"/>
    <property type="match status" value="1"/>
</dbReference>
<dbReference type="Gene3D" id="3.30.1480.10">
    <property type="entry name" value="NusA, N-terminal domain"/>
    <property type="match status" value="1"/>
</dbReference>
<dbReference type="GO" id="GO:0031564">
    <property type="term" value="P:transcription antitermination"/>
    <property type="evidence" value="ECO:0007669"/>
    <property type="project" value="UniProtKB-UniRule"/>
</dbReference>
<dbReference type="NCBIfam" id="TIGR01954">
    <property type="entry name" value="nusA_Cterm_rpt"/>
    <property type="match status" value="2"/>
</dbReference>
<dbReference type="PROSITE" id="PS50126">
    <property type="entry name" value="S1"/>
    <property type="match status" value="1"/>
</dbReference>
<keyword evidence="5 7" id="KW-0805">Transcription regulation</keyword>
<dbReference type="EMBL" id="FNJJ01000014">
    <property type="protein sequence ID" value="SDQ01440.1"/>
    <property type="molecule type" value="Genomic_DNA"/>
</dbReference>
<dbReference type="InterPro" id="IPR010213">
    <property type="entry name" value="TF_NusA"/>
</dbReference>
<dbReference type="CDD" id="cd04455">
    <property type="entry name" value="S1_NusA"/>
    <property type="match status" value="1"/>
</dbReference>
<dbReference type="InterPro" id="IPR025249">
    <property type="entry name" value="TF_NusA_KH_1st"/>
</dbReference>
<dbReference type="FunFam" id="3.30.300.20:FF:000005">
    <property type="entry name" value="Transcription termination/antitermination protein NusA"/>
    <property type="match status" value="1"/>
</dbReference>
<evidence type="ECO:0000256" key="6">
    <source>
        <dbReference type="ARBA" id="ARBA00023163"/>
    </source>
</evidence>
<dbReference type="FunFam" id="3.30.300.20:FF:000002">
    <property type="entry name" value="Transcription termination/antitermination protein NusA"/>
    <property type="match status" value="1"/>
</dbReference>
<dbReference type="Proteomes" id="UP000199460">
    <property type="component" value="Unassembled WGS sequence"/>
</dbReference>
<dbReference type="RefSeq" id="WP_003240569.1">
    <property type="nucleotide sequence ID" value="NZ_CP040349.1"/>
</dbReference>
<dbReference type="Pfam" id="PF14520">
    <property type="entry name" value="HHH_5"/>
    <property type="match status" value="1"/>
</dbReference>
<keyword evidence="1 7" id="KW-0806">Transcription termination</keyword>
<dbReference type="FunFam" id="1.10.150.20:FF:000018">
    <property type="entry name" value="Transcription termination/antitermination protein NusA"/>
    <property type="match status" value="1"/>
</dbReference>
<dbReference type="Pfam" id="PF08529">
    <property type="entry name" value="NusA_N"/>
    <property type="match status" value="1"/>
</dbReference>
<dbReference type="SMART" id="SM00316">
    <property type="entry name" value="S1"/>
    <property type="match status" value="1"/>
</dbReference>
<accession>A0A1H0XEQ8</accession>
<evidence type="ECO:0000256" key="3">
    <source>
        <dbReference type="ARBA" id="ARBA00022814"/>
    </source>
</evidence>
<dbReference type="SUPFAM" id="SSF69705">
    <property type="entry name" value="Transcription factor NusA, N-terminal domain"/>
    <property type="match status" value="1"/>
</dbReference>
<evidence type="ECO:0000259" key="8">
    <source>
        <dbReference type="PROSITE" id="PS50126"/>
    </source>
</evidence>
<dbReference type="SUPFAM" id="SSF50249">
    <property type="entry name" value="Nucleic acid-binding proteins"/>
    <property type="match status" value="1"/>
</dbReference>
<comment type="subcellular location">
    <subcellularLocation>
        <location evidence="7">Cytoplasm</location>
    </subcellularLocation>
</comment>
<evidence type="ECO:0000313" key="10">
    <source>
        <dbReference type="Proteomes" id="UP000199460"/>
    </source>
</evidence>
<dbReference type="CDD" id="cd02134">
    <property type="entry name" value="KH-II_NusA_rpt1"/>
    <property type="match status" value="1"/>
</dbReference>
<evidence type="ECO:0000256" key="1">
    <source>
        <dbReference type="ARBA" id="ARBA00022472"/>
    </source>
</evidence>
<dbReference type="InterPro" id="IPR015946">
    <property type="entry name" value="KH_dom-like_a/b"/>
</dbReference>
<evidence type="ECO:0000256" key="4">
    <source>
        <dbReference type="ARBA" id="ARBA00022884"/>
    </source>
</evidence>
<keyword evidence="10" id="KW-1185">Reference proteome</keyword>
<dbReference type="InterPro" id="IPR013735">
    <property type="entry name" value="TF_NusA_N"/>
</dbReference>
<organism evidence="9 10">
    <name type="scientific">Ectopseudomonas guguanensis</name>
    <dbReference type="NCBI Taxonomy" id="1198456"/>
    <lineage>
        <taxon>Bacteria</taxon>
        <taxon>Pseudomonadati</taxon>
        <taxon>Pseudomonadota</taxon>
        <taxon>Gammaproteobacteria</taxon>
        <taxon>Pseudomonadales</taxon>
        <taxon>Pseudomonadaceae</taxon>
        <taxon>Ectopseudomonas</taxon>
    </lineage>
</organism>
<dbReference type="SUPFAM" id="SSF54814">
    <property type="entry name" value="Prokaryotic type KH domain (KH-domain type II)"/>
    <property type="match status" value="2"/>
</dbReference>
<keyword evidence="4 7" id="KW-0694">RNA-binding</keyword>
<keyword evidence="6 7" id="KW-0804">Transcription</keyword>
<dbReference type="SUPFAM" id="SSF47794">
    <property type="entry name" value="Rad51 N-terminal domain-like"/>
    <property type="match status" value="2"/>
</dbReference>
<dbReference type="Pfam" id="PF26594">
    <property type="entry name" value="KH_NusA_2nd"/>
    <property type="match status" value="1"/>
</dbReference>
<evidence type="ECO:0000256" key="2">
    <source>
        <dbReference type="ARBA" id="ARBA00022490"/>
    </source>
</evidence>
<dbReference type="NCBIfam" id="TIGR01953">
    <property type="entry name" value="NusA"/>
    <property type="match status" value="1"/>
</dbReference>
<dbReference type="GO" id="GO:0003723">
    <property type="term" value="F:RNA binding"/>
    <property type="evidence" value="ECO:0007669"/>
    <property type="project" value="UniProtKB-UniRule"/>
</dbReference>
<dbReference type="GeneID" id="300933490"/>
<dbReference type="InterPro" id="IPR009019">
    <property type="entry name" value="KH_sf_prok-type"/>
</dbReference>
<dbReference type="FunFam" id="1.10.150.20:FF:000015">
    <property type="entry name" value="Transcription termination/antitermination protein NusA"/>
    <property type="match status" value="1"/>
</dbReference>
<feature type="domain" description="S1 motif" evidence="8">
    <location>
        <begin position="137"/>
        <end position="202"/>
    </location>
</feature>
<dbReference type="Pfam" id="PF00575">
    <property type="entry name" value="S1"/>
    <property type="match status" value="1"/>
</dbReference>
<evidence type="ECO:0000256" key="5">
    <source>
        <dbReference type="ARBA" id="ARBA00023015"/>
    </source>
</evidence>
<dbReference type="GO" id="GO:0000166">
    <property type="term" value="F:nucleotide binding"/>
    <property type="evidence" value="ECO:0007669"/>
    <property type="project" value="InterPro"/>
</dbReference>
<dbReference type="FunFam" id="2.40.50.140:FF:000058">
    <property type="entry name" value="Transcription termination/antitermination protein NusA"/>
    <property type="match status" value="1"/>
</dbReference>
<dbReference type="InterPro" id="IPR010214">
    <property type="entry name" value="Tscrpt_termin_fac_NusA_C_rpt"/>
</dbReference>